<dbReference type="GO" id="GO:0035556">
    <property type="term" value="P:intracellular signal transduction"/>
    <property type="evidence" value="ECO:0007669"/>
    <property type="project" value="InterPro"/>
</dbReference>
<organism evidence="2 3">
    <name type="scientific">Plesiocystis pacifica SIR-1</name>
    <dbReference type="NCBI Taxonomy" id="391625"/>
    <lineage>
        <taxon>Bacteria</taxon>
        <taxon>Pseudomonadati</taxon>
        <taxon>Myxococcota</taxon>
        <taxon>Polyangia</taxon>
        <taxon>Nannocystales</taxon>
        <taxon>Nannocystaceae</taxon>
        <taxon>Plesiocystis</taxon>
    </lineage>
</organism>
<dbReference type="CDD" id="cd07302">
    <property type="entry name" value="CHD"/>
    <property type="match status" value="1"/>
</dbReference>
<dbReference type="Gene3D" id="3.30.70.1230">
    <property type="entry name" value="Nucleotide cyclase"/>
    <property type="match status" value="1"/>
</dbReference>
<dbReference type="GO" id="GO:0004016">
    <property type="term" value="F:adenylate cyclase activity"/>
    <property type="evidence" value="ECO:0007669"/>
    <property type="project" value="UniProtKB-ARBA"/>
</dbReference>
<dbReference type="InterPro" id="IPR029787">
    <property type="entry name" value="Nucleotide_cyclase"/>
</dbReference>
<gene>
    <name evidence="2" type="ORF">PPSIR1_03708</name>
</gene>
<proteinExistence type="predicted"/>
<feature type="domain" description="Guanylate cyclase" evidence="1">
    <location>
        <begin position="306"/>
        <end position="422"/>
    </location>
</feature>
<protein>
    <recommendedName>
        <fullName evidence="1">Guanylate cyclase domain-containing protein</fullName>
    </recommendedName>
</protein>
<dbReference type="STRING" id="391625.PPSIR1_03708"/>
<dbReference type="SUPFAM" id="SSF55073">
    <property type="entry name" value="Nucleotide cyclase"/>
    <property type="match status" value="1"/>
</dbReference>
<dbReference type="GO" id="GO:0006171">
    <property type="term" value="P:cAMP biosynthetic process"/>
    <property type="evidence" value="ECO:0007669"/>
    <property type="project" value="TreeGrafter"/>
</dbReference>
<evidence type="ECO:0000259" key="1">
    <source>
        <dbReference type="PROSITE" id="PS50125"/>
    </source>
</evidence>
<evidence type="ECO:0000313" key="3">
    <source>
        <dbReference type="Proteomes" id="UP000005801"/>
    </source>
</evidence>
<evidence type="ECO:0000313" key="2">
    <source>
        <dbReference type="EMBL" id="EDM79212.1"/>
    </source>
</evidence>
<comment type="caution">
    <text evidence="2">The sequence shown here is derived from an EMBL/GenBank/DDBJ whole genome shotgun (WGS) entry which is preliminary data.</text>
</comment>
<dbReference type="InterPro" id="IPR001054">
    <property type="entry name" value="A/G_cyclase"/>
</dbReference>
<dbReference type="Pfam" id="PF00211">
    <property type="entry name" value="Guanylate_cyc"/>
    <property type="match status" value="1"/>
</dbReference>
<dbReference type="SMART" id="SM00044">
    <property type="entry name" value="CYCc"/>
    <property type="match status" value="1"/>
</dbReference>
<dbReference type="Pfam" id="PF19363">
    <property type="entry name" value="DUF5939"/>
    <property type="match status" value="1"/>
</dbReference>
<dbReference type="AlphaFoldDB" id="A6G4A0"/>
<accession>A6G4A0</accession>
<dbReference type="PANTHER" id="PTHR43081">
    <property type="entry name" value="ADENYLATE CYCLASE, TERMINAL-DIFFERENTIATION SPECIFIC-RELATED"/>
    <property type="match status" value="1"/>
</dbReference>
<dbReference type="RefSeq" id="WP_006971549.1">
    <property type="nucleotide sequence ID" value="NZ_ABCS01000021.1"/>
</dbReference>
<keyword evidence="3" id="KW-1185">Reference proteome</keyword>
<dbReference type="eggNOG" id="COG2114">
    <property type="taxonomic scope" value="Bacteria"/>
</dbReference>
<dbReference type="EMBL" id="ABCS01000021">
    <property type="protein sequence ID" value="EDM79212.1"/>
    <property type="molecule type" value="Genomic_DNA"/>
</dbReference>
<reference evidence="2 3" key="1">
    <citation type="submission" date="2007-06" db="EMBL/GenBank/DDBJ databases">
        <authorList>
            <person name="Shimkets L."/>
            <person name="Ferriera S."/>
            <person name="Johnson J."/>
            <person name="Kravitz S."/>
            <person name="Beeson K."/>
            <person name="Sutton G."/>
            <person name="Rogers Y.-H."/>
            <person name="Friedman R."/>
            <person name="Frazier M."/>
            <person name="Venter J.C."/>
        </authorList>
    </citation>
    <scope>NUCLEOTIDE SEQUENCE [LARGE SCALE GENOMIC DNA]</scope>
    <source>
        <strain evidence="2 3">SIR-1</strain>
    </source>
</reference>
<dbReference type="InterPro" id="IPR045983">
    <property type="entry name" value="GUC-dom-containing_N"/>
</dbReference>
<sequence>MSTSSGVDRVDGDRLAQLRPQLEGARAWSAGLVDALVDALDGEDEAQLILLNPIAWASARGFETDETIALFLHATRVGLLQIHWNVRCGGCGELVATPGGLNQLEHDFYCDSCARSRPTTLDESVEVSFTISPALRSIRFHEPESLSLADYFFDFRFSRNISIRGIDRDLIPFLREQKEVLTWLEAGGEQRFELDLPEIGWVVGNPRTMIAIEGEATTQVRELSLDYGARAFLPRTTLAPGPVRLTLRNPTDARVRVFLYFTPIVTFFDYLPHLSGHRLLNDSEFRRCLGTDVVRPGTGIPIKDNTLLFTDLRGSTEMYERIGDSAAFALVSQHFETMAQTITRCGGVVVKTMGDAIMASFNRPVDATRAALAILDDHAPKQPDEDRLEPKLGVHRGACIVVNQNDMVDYFGQTVNIAARVQGAAGSDELCVTEAVWREVREDPSLRKALEHADALALEPERVQLKGVREAVTVYRIRPGG</sequence>
<dbReference type="PANTHER" id="PTHR43081:SF19">
    <property type="entry name" value="PH-SENSITIVE ADENYLATE CYCLASE RV1264"/>
    <property type="match status" value="1"/>
</dbReference>
<dbReference type="Proteomes" id="UP000005801">
    <property type="component" value="Unassembled WGS sequence"/>
</dbReference>
<dbReference type="InterPro" id="IPR050697">
    <property type="entry name" value="Adenylyl/Guanylyl_Cyclase_3/4"/>
</dbReference>
<name>A6G4A0_9BACT</name>
<dbReference type="PROSITE" id="PS50125">
    <property type="entry name" value="GUANYLATE_CYCLASE_2"/>
    <property type="match status" value="1"/>
</dbReference>
<dbReference type="OrthoDB" id="9801841at2"/>